<protein>
    <submittedName>
        <fullName evidence="1">DUF4403 family protein</fullName>
    </submittedName>
</protein>
<dbReference type="OrthoDB" id="1434790at2"/>
<evidence type="ECO:0000313" key="1">
    <source>
        <dbReference type="EMBL" id="TXD94790.1"/>
    </source>
</evidence>
<comment type="caution">
    <text evidence="1">The sequence shown here is derived from an EMBL/GenBank/DDBJ whole genome shotgun (WGS) entry which is preliminary data.</text>
</comment>
<reference evidence="1 2" key="1">
    <citation type="submission" date="2019-08" db="EMBL/GenBank/DDBJ databases">
        <title>Genome sequence of Gillisia hiemivivida IC154 (type strain).</title>
        <authorList>
            <person name="Bowman J.P."/>
        </authorList>
    </citation>
    <scope>NUCLEOTIDE SEQUENCE [LARGE SCALE GENOMIC DNA]</scope>
    <source>
        <strain evidence="1 2">IC154</strain>
    </source>
</reference>
<organism evidence="1 2">
    <name type="scientific">Gillisia hiemivivida</name>
    <dbReference type="NCBI Taxonomy" id="291190"/>
    <lineage>
        <taxon>Bacteria</taxon>
        <taxon>Pseudomonadati</taxon>
        <taxon>Bacteroidota</taxon>
        <taxon>Flavobacteriia</taxon>
        <taxon>Flavobacteriales</taxon>
        <taxon>Flavobacteriaceae</taxon>
        <taxon>Gillisia</taxon>
    </lineage>
</organism>
<accession>A0A5C7A1H4</accession>
<dbReference type="InterPro" id="IPR025515">
    <property type="entry name" value="DUF4403"/>
</dbReference>
<dbReference type="Pfam" id="PF14356">
    <property type="entry name" value="DUF4403"/>
    <property type="match status" value="1"/>
</dbReference>
<keyword evidence="2" id="KW-1185">Reference proteome</keyword>
<sequence length="206" mass="23749">MYDNDKVIDKNINITIPVIVGYQVLDKYLGEKLVGEILSKENKDGEKSKYAQVIDISVEKSYLEGFDLLLNITLKTLTNLFKNREVKMFFHAALEFDKDLQHISLKDYEVDGKTNNWFTDRLLETIVNKWMYKRLKKKMNFDLMPHIVEKVDAINLELENKLEAKDGVFLIGSLDKVEISNITAGEKELWISVSVSGTGLLELEKL</sequence>
<name>A0A5C7A1H4_9FLAO</name>
<dbReference type="EMBL" id="VORY01000003">
    <property type="protein sequence ID" value="TXD94790.1"/>
    <property type="molecule type" value="Genomic_DNA"/>
</dbReference>
<proteinExistence type="predicted"/>
<dbReference type="AlphaFoldDB" id="A0A5C7A1H4"/>
<gene>
    <name evidence="1" type="ORF">ES724_04765</name>
</gene>
<dbReference type="RefSeq" id="WP_146930284.1">
    <property type="nucleotide sequence ID" value="NZ_CBCSHZ010000003.1"/>
</dbReference>
<dbReference type="Proteomes" id="UP000321367">
    <property type="component" value="Unassembled WGS sequence"/>
</dbReference>
<evidence type="ECO:0000313" key="2">
    <source>
        <dbReference type="Proteomes" id="UP000321367"/>
    </source>
</evidence>